<dbReference type="AlphaFoldDB" id="A0A2P5P6R0"/>
<keyword evidence="3" id="KW-1185">Reference proteome</keyword>
<comment type="caution">
    <text evidence="2">The sequence shown here is derived from an EMBL/GenBank/DDBJ whole genome shotgun (WGS) entry which is preliminary data.</text>
</comment>
<reference evidence="2 3" key="1">
    <citation type="journal article" date="2017" name="ISME J.">
        <title>Grape pomace compost harbors organohalide-respiring Dehalogenimonas species with novel reductive dehalogenase genes.</title>
        <authorList>
            <person name="Yang Y."/>
            <person name="Higgins S.A."/>
            <person name="Yan J."/>
            <person name="Simsir B."/>
            <person name="Chourey K."/>
            <person name="Iyer R."/>
            <person name="Hettich R.L."/>
            <person name="Baldwin B."/>
            <person name="Ogles D.M."/>
            <person name="Loffler F.E."/>
        </authorList>
    </citation>
    <scope>NUCLEOTIDE SEQUENCE [LARGE SCALE GENOMIC DNA]</scope>
    <source>
        <strain evidence="2 3">GP</strain>
    </source>
</reference>
<dbReference type="Pfam" id="PF18899">
    <property type="entry name" value="DUF5655"/>
    <property type="match status" value="1"/>
</dbReference>
<sequence>MVSQVGLLVFNDAGEWHAWLADNHDKAKDAWVVHYKKNSKTPGLRYDEALEQAIAFGWIDGKLKSLDDNRFMLRYSPRKMNSVWSKRNKVIAERLIATGKMEIPGKASVENAKSNGKWDAAYSDDAPIELPEDFHRALSSDRTASENFERFSVSSRNMYVRWIENAKTAATRRARIMSGVERSRQNLKLASDDEFMTDMAGAKANSVNQSPEALFQGRPVSLMLFETVRSYIESLGRVTVECLKTQVSLGSKGKFAWIWLPQMWIKKQPENSIVLTIGIDHRIESPKIKESVQPYPGRWIHHIVIGKESDFDEEMKKWLKSAYEFAQKQDILEA</sequence>
<dbReference type="InterPro" id="IPR043714">
    <property type="entry name" value="DUF5655"/>
</dbReference>
<evidence type="ECO:0000313" key="2">
    <source>
        <dbReference type="EMBL" id="PPD57983.1"/>
    </source>
</evidence>
<accession>A0A2P5P6R0</accession>
<organism evidence="2 3">
    <name type="scientific">Dehalogenimonas etheniformans</name>
    <dbReference type="NCBI Taxonomy" id="1536648"/>
    <lineage>
        <taxon>Bacteria</taxon>
        <taxon>Bacillati</taxon>
        <taxon>Chloroflexota</taxon>
        <taxon>Dehalococcoidia</taxon>
        <taxon>Dehalococcoidales</taxon>
        <taxon>Dehalococcoidaceae</taxon>
        <taxon>Dehalogenimonas</taxon>
    </lineage>
</organism>
<dbReference type="EMBL" id="JQAN02000010">
    <property type="protein sequence ID" value="PPD57983.1"/>
    <property type="molecule type" value="Genomic_DNA"/>
</dbReference>
<dbReference type="RefSeq" id="WP_102330993.1">
    <property type="nucleotide sequence ID" value="NZ_CP058566.2"/>
</dbReference>
<dbReference type="Pfam" id="PF13376">
    <property type="entry name" value="OmdA"/>
    <property type="match status" value="1"/>
</dbReference>
<name>A0A2P5P6R0_9CHLR</name>
<dbReference type="Proteomes" id="UP000235653">
    <property type="component" value="Unassembled WGS sequence"/>
</dbReference>
<evidence type="ECO:0000259" key="1">
    <source>
        <dbReference type="Pfam" id="PF18899"/>
    </source>
</evidence>
<protein>
    <recommendedName>
        <fullName evidence="1">DUF5655 domain-containing protein</fullName>
    </recommendedName>
</protein>
<proteinExistence type="predicted"/>
<feature type="domain" description="DUF5655" evidence="1">
    <location>
        <begin position="213"/>
        <end position="325"/>
    </location>
</feature>
<dbReference type="OrthoDB" id="163980at2"/>
<evidence type="ECO:0000313" key="3">
    <source>
        <dbReference type="Proteomes" id="UP000235653"/>
    </source>
</evidence>
<gene>
    <name evidence="2" type="ORF">JP09_006750</name>
</gene>